<name>A0A1P8D685_9FLOR</name>
<sequence>MYFYQKFYLNSNNYNFVIFQLNCVFILSSFSYKLIDWNYVYFYSINNHMCSMYSKNFLKLLVFVMILYTSNCILEVSINNFRALSLYYWLGFSIVNIRCYYYILSSFSLSAYSLINTKSISFNIIRRYIVLDLF</sequence>
<evidence type="ECO:0000256" key="1">
    <source>
        <dbReference type="SAM" id="Phobius"/>
    </source>
</evidence>
<dbReference type="AlphaFoldDB" id="A0A1P8D685"/>
<dbReference type="GeneID" id="31080603"/>
<accession>A0A1P8D685</accession>
<keyword evidence="2" id="KW-0934">Plastid</keyword>
<evidence type="ECO:0000313" key="2">
    <source>
        <dbReference type="EMBL" id="APR74315.1"/>
    </source>
</evidence>
<keyword evidence="1" id="KW-1133">Transmembrane helix</keyword>
<protein>
    <submittedName>
        <fullName evidence="2">Uncharacterized protein</fullName>
    </submittedName>
</protein>
<keyword evidence="1" id="KW-0812">Transmembrane</keyword>
<dbReference type="EMBL" id="KX601051">
    <property type="protein sequence ID" value="APR74315.1"/>
    <property type="molecule type" value="Genomic_DNA"/>
</dbReference>
<keyword evidence="1" id="KW-0472">Membrane</keyword>
<reference evidence="2" key="1">
    <citation type="submission" date="2016-07" db="EMBL/GenBank/DDBJ databases">
        <authorList>
            <person name="Ng P.-K."/>
            <person name="Lin S.-M."/>
        </authorList>
    </citation>
    <scope>NUCLEOTIDE SEQUENCE</scope>
</reference>
<organism evidence="2">
    <name type="scientific">Gracilaria firma</name>
    <dbReference type="NCBI Taxonomy" id="2510791"/>
    <lineage>
        <taxon>Eukaryota</taxon>
        <taxon>Rhodophyta</taxon>
        <taxon>Florideophyceae</taxon>
        <taxon>Rhodymeniophycidae</taxon>
        <taxon>Gracilariales</taxon>
        <taxon>Gracilariaceae</taxon>
        <taxon>Gracilaria</taxon>
    </lineage>
</organism>
<feature type="transmembrane region" description="Helical" evidence="1">
    <location>
        <begin position="16"/>
        <end position="35"/>
    </location>
</feature>
<feature type="transmembrane region" description="Helical" evidence="1">
    <location>
        <begin position="56"/>
        <end position="74"/>
    </location>
</feature>
<geneLocation type="plastid" evidence="2"/>
<reference evidence="2" key="2">
    <citation type="journal article" date="2017" name="BMC Genomics">
        <title>Complete chloroplast genome of Gracilaria firma (Gracilariaceae, Rhodophyta), with discussion on the use of chloroplast phylogenomics in the subclass Rhodymeniophycidae.</title>
        <authorList>
            <person name="Ng P.K."/>
            <person name="Lin S.M."/>
            <person name="Lim P.E."/>
            <person name="Liu L.C."/>
            <person name="Chen C.M."/>
            <person name="Pai T.W."/>
        </authorList>
    </citation>
    <scope>NUCLEOTIDE SEQUENCE</scope>
</reference>
<dbReference type="RefSeq" id="YP_009346780.1">
    <property type="nucleotide sequence ID" value="NC_033877.1"/>
</dbReference>
<proteinExistence type="predicted"/>